<dbReference type="AlphaFoldDB" id="A0A1B6KAS8"/>
<proteinExistence type="predicted"/>
<name>A0A1B6KAS8_9HEMI</name>
<dbReference type="EMBL" id="GEBQ01031418">
    <property type="protein sequence ID" value="JAT08559.1"/>
    <property type="molecule type" value="Transcribed_RNA"/>
</dbReference>
<reference evidence="1" key="1">
    <citation type="submission" date="2015-11" db="EMBL/GenBank/DDBJ databases">
        <title>De novo transcriptome assembly of four potential Pierce s Disease insect vectors from Arizona vineyards.</title>
        <authorList>
            <person name="Tassone E.E."/>
        </authorList>
    </citation>
    <scope>NUCLEOTIDE SEQUENCE</scope>
</reference>
<organism evidence="1">
    <name type="scientific">Graphocephala atropunctata</name>
    <dbReference type="NCBI Taxonomy" id="36148"/>
    <lineage>
        <taxon>Eukaryota</taxon>
        <taxon>Metazoa</taxon>
        <taxon>Ecdysozoa</taxon>
        <taxon>Arthropoda</taxon>
        <taxon>Hexapoda</taxon>
        <taxon>Insecta</taxon>
        <taxon>Pterygota</taxon>
        <taxon>Neoptera</taxon>
        <taxon>Paraneoptera</taxon>
        <taxon>Hemiptera</taxon>
        <taxon>Auchenorrhyncha</taxon>
        <taxon>Membracoidea</taxon>
        <taxon>Cicadellidae</taxon>
        <taxon>Cicadellinae</taxon>
        <taxon>Cicadellini</taxon>
        <taxon>Graphocephala</taxon>
    </lineage>
</organism>
<accession>A0A1B6KAS8</accession>
<protein>
    <submittedName>
        <fullName evidence="1">Uncharacterized protein</fullName>
    </submittedName>
</protein>
<sequence length="118" mass="13348">MMIRRSQYPAPLGKAWNKLVFARRTISHNGFDDNLLTLNTNKTNILDFHISSHRSLISPEINILLDDTAVATTDVVKFLGQNLDNRLTFHSHVESVCKRVSSGVFLLRSSSKCYDSQV</sequence>
<gene>
    <name evidence="1" type="ORF">g.51493</name>
</gene>
<evidence type="ECO:0000313" key="1">
    <source>
        <dbReference type="EMBL" id="JAT08559.1"/>
    </source>
</evidence>
<feature type="non-terminal residue" evidence="1">
    <location>
        <position position="118"/>
    </location>
</feature>